<dbReference type="PANTHER" id="PTHR43792:SF1">
    <property type="entry name" value="N-ACETYLTRANSFERASE DOMAIN-CONTAINING PROTEIN"/>
    <property type="match status" value="1"/>
</dbReference>
<protein>
    <recommendedName>
        <fullName evidence="1">N-acetyltransferase domain-containing protein</fullName>
    </recommendedName>
</protein>
<name>A0AAD5TM86_9FUNG</name>
<proteinExistence type="predicted"/>
<dbReference type="PANTHER" id="PTHR43792">
    <property type="entry name" value="GNAT FAMILY, PUTATIVE (AFU_ORTHOLOGUE AFUA_3G00765)-RELATED-RELATED"/>
    <property type="match status" value="1"/>
</dbReference>
<reference evidence="2" key="1">
    <citation type="submission" date="2020-05" db="EMBL/GenBank/DDBJ databases">
        <title>Phylogenomic resolution of chytrid fungi.</title>
        <authorList>
            <person name="Stajich J.E."/>
            <person name="Amses K."/>
            <person name="Simmons R."/>
            <person name="Seto K."/>
            <person name="Myers J."/>
            <person name="Bonds A."/>
            <person name="Quandt C.A."/>
            <person name="Barry K."/>
            <person name="Liu P."/>
            <person name="Grigoriev I."/>
            <person name="Longcore J.E."/>
            <person name="James T.Y."/>
        </authorList>
    </citation>
    <scope>NUCLEOTIDE SEQUENCE</scope>
    <source>
        <strain evidence="2">JEL0379</strain>
    </source>
</reference>
<accession>A0AAD5TM86</accession>
<dbReference type="InterPro" id="IPR016181">
    <property type="entry name" value="Acyl_CoA_acyltransferase"/>
</dbReference>
<dbReference type="Gene3D" id="3.40.630.30">
    <property type="match status" value="1"/>
</dbReference>
<dbReference type="EMBL" id="JADGJQ010000015">
    <property type="protein sequence ID" value="KAJ3180690.1"/>
    <property type="molecule type" value="Genomic_DNA"/>
</dbReference>
<organism evidence="2 3">
    <name type="scientific">Geranomyces variabilis</name>
    <dbReference type="NCBI Taxonomy" id="109894"/>
    <lineage>
        <taxon>Eukaryota</taxon>
        <taxon>Fungi</taxon>
        <taxon>Fungi incertae sedis</taxon>
        <taxon>Chytridiomycota</taxon>
        <taxon>Chytridiomycota incertae sedis</taxon>
        <taxon>Chytridiomycetes</taxon>
        <taxon>Spizellomycetales</taxon>
        <taxon>Powellomycetaceae</taxon>
        <taxon>Geranomyces</taxon>
    </lineage>
</organism>
<gene>
    <name evidence="2" type="ORF">HDU87_001803</name>
</gene>
<dbReference type="Pfam" id="PF13302">
    <property type="entry name" value="Acetyltransf_3"/>
    <property type="match status" value="1"/>
</dbReference>
<dbReference type="SUPFAM" id="SSF55729">
    <property type="entry name" value="Acyl-CoA N-acyltransferases (Nat)"/>
    <property type="match status" value="1"/>
</dbReference>
<dbReference type="AlphaFoldDB" id="A0AAD5TM86"/>
<evidence type="ECO:0000259" key="1">
    <source>
        <dbReference type="Pfam" id="PF13302"/>
    </source>
</evidence>
<sequence>MKTTRPIFPAPPGPIIHTERLVLRPTRLSEVDAYHEMRSNAQVMLNSVSGLVDADREATQLFLNKLVNGKNGPTYTFSIYVADKDASADHGGAGGGDDGGGDAPATGERFVGNVGFYDMAKPAVGYMLRREEWGKGYATEALRGALNNYWRLPRHAVDSEDDWPELKRYQTIEQDGSVREGVRAMIEVKNAGSKRVVGKCGFALVEGKEWVPAPDHRGPEKLVWYYLEKPL</sequence>
<dbReference type="InterPro" id="IPR051531">
    <property type="entry name" value="N-acetyltransferase"/>
</dbReference>
<dbReference type="Proteomes" id="UP001212152">
    <property type="component" value="Unassembled WGS sequence"/>
</dbReference>
<feature type="domain" description="N-acetyltransferase" evidence="1">
    <location>
        <begin position="20"/>
        <end position="202"/>
    </location>
</feature>
<dbReference type="InterPro" id="IPR000182">
    <property type="entry name" value="GNAT_dom"/>
</dbReference>
<evidence type="ECO:0000313" key="2">
    <source>
        <dbReference type="EMBL" id="KAJ3180690.1"/>
    </source>
</evidence>
<evidence type="ECO:0000313" key="3">
    <source>
        <dbReference type="Proteomes" id="UP001212152"/>
    </source>
</evidence>
<keyword evidence="3" id="KW-1185">Reference proteome</keyword>
<dbReference type="GO" id="GO:0016747">
    <property type="term" value="F:acyltransferase activity, transferring groups other than amino-acyl groups"/>
    <property type="evidence" value="ECO:0007669"/>
    <property type="project" value="InterPro"/>
</dbReference>
<comment type="caution">
    <text evidence="2">The sequence shown here is derived from an EMBL/GenBank/DDBJ whole genome shotgun (WGS) entry which is preliminary data.</text>
</comment>